<proteinExistence type="predicted"/>
<keyword evidence="1" id="KW-0812">Transmembrane</keyword>
<evidence type="ECO:0000313" key="3">
    <source>
        <dbReference type="Proteomes" id="UP001058974"/>
    </source>
</evidence>
<dbReference type="Gramene" id="PSAT_LOCUS24694_t1">
    <property type="protein sequence ID" value="CAL5205798.1"/>
    <property type="gene ID" value="PSAT_LOCUS24694"/>
</dbReference>
<dbReference type="Gramene" id="Psat6g002320.1">
    <property type="protein sequence ID" value="Psat6g002320.1.cds"/>
    <property type="gene ID" value="Psat6g002320"/>
</dbReference>
<gene>
    <name evidence="2" type="ORF">KIW84_060070</name>
</gene>
<comment type="caution">
    <text evidence="2">The sequence shown here is derived from an EMBL/GenBank/DDBJ whole genome shotgun (WGS) entry which is preliminary data.</text>
</comment>
<keyword evidence="3" id="KW-1185">Reference proteome</keyword>
<dbReference type="PANTHER" id="PTHR33355">
    <property type="entry name" value="WALL-ASSOCIATED RECEPTOR KINASE CARBOXY-TERMINAL PROTEIN-RELATED"/>
    <property type="match status" value="1"/>
</dbReference>
<accession>A0A9D4W089</accession>
<dbReference type="AlphaFoldDB" id="A0A9D4W089"/>
<dbReference type="PANTHER" id="PTHR33355:SF5">
    <property type="entry name" value="F12F1.23 PROTEIN"/>
    <property type="match status" value="1"/>
</dbReference>
<feature type="transmembrane region" description="Helical" evidence="1">
    <location>
        <begin position="91"/>
        <end position="114"/>
    </location>
</feature>
<organism evidence="2 3">
    <name type="scientific">Pisum sativum</name>
    <name type="common">Garden pea</name>
    <name type="synonym">Lathyrus oleraceus</name>
    <dbReference type="NCBI Taxonomy" id="3888"/>
    <lineage>
        <taxon>Eukaryota</taxon>
        <taxon>Viridiplantae</taxon>
        <taxon>Streptophyta</taxon>
        <taxon>Embryophyta</taxon>
        <taxon>Tracheophyta</taxon>
        <taxon>Spermatophyta</taxon>
        <taxon>Magnoliopsida</taxon>
        <taxon>eudicotyledons</taxon>
        <taxon>Gunneridae</taxon>
        <taxon>Pentapetalae</taxon>
        <taxon>rosids</taxon>
        <taxon>fabids</taxon>
        <taxon>Fabales</taxon>
        <taxon>Fabaceae</taxon>
        <taxon>Papilionoideae</taxon>
        <taxon>50 kb inversion clade</taxon>
        <taxon>NPAAA clade</taxon>
        <taxon>Hologalegina</taxon>
        <taxon>IRL clade</taxon>
        <taxon>Fabeae</taxon>
        <taxon>Lathyrus</taxon>
    </lineage>
</organism>
<dbReference type="EMBL" id="JAMSHJ010000006">
    <property type="protein sequence ID" value="KAI5392757.1"/>
    <property type="molecule type" value="Genomic_DNA"/>
</dbReference>
<evidence type="ECO:0000313" key="2">
    <source>
        <dbReference type="EMBL" id="KAI5392757.1"/>
    </source>
</evidence>
<keyword evidence="1" id="KW-1133">Transmembrane helix</keyword>
<evidence type="ECO:0008006" key="4">
    <source>
        <dbReference type="Google" id="ProtNLM"/>
    </source>
</evidence>
<dbReference type="Proteomes" id="UP001058974">
    <property type="component" value="Chromosome 6"/>
</dbReference>
<evidence type="ECO:0000256" key="1">
    <source>
        <dbReference type="SAM" id="Phobius"/>
    </source>
</evidence>
<keyword evidence="1" id="KW-0472">Membrane</keyword>
<dbReference type="Gramene" id="Psat06G0007000-T1">
    <property type="protein sequence ID" value="KAI5392757.1"/>
    <property type="gene ID" value="KIW84_060070"/>
</dbReference>
<protein>
    <recommendedName>
        <fullName evidence="4">Wall-associated receptor kinase C-terminal domain-containing protein</fullName>
    </recommendedName>
</protein>
<sequence length="135" mass="15143">MLKYCTSYTSVYWRDVGIPQPYDQVPEYGIRVDFDILVTTRCLMCQDELKGGGICEFDTMTQSFLCLCKNGNSITHRKDKGIAQHNRKVHVIAGTVTSFSAAGAFGIGAGIWYLKKLRKTSSVTFGVRSNENRLF</sequence>
<reference evidence="2 3" key="1">
    <citation type="journal article" date="2022" name="Nat. Genet.">
        <title>Improved pea reference genome and pan-genome highlight genomic features and evolutionary characteristics.</title>
        <authorList>
            <person name="Yang T."/>
            <person name="Liu R."/>
            <person name="Luo Y."/>
            <person name="Hu S."/>
            <person name="Wang D."/>
            <person name="Wang C."/>
            <person name="Pandey M.K."/>
            <person name="Ge S."/>
            <person name="Xu Q."/>
            <person name="Li N."/>
            <person name="Li G."/>
            <person name="Huang Y."/>
            <person name="Saxena R.K."/>
            <person name="Ji Y."/>
            <person name="Li M."/>
            <person name="Yan X."/>
            <person name="He Y."/>
            <person name="Liu Y."/>
            <person name="Wang X."/>
            <person name="Xiang C."/>
            <person name="Varshney R.K."/>
            <person name="Ding H."/>
            <person name="Gao S."/>
            <person name="Zong X."/>
        </authorList>
    </citation>
    <scope>NUCLEOTIDE SEQUENCE [LARGE SCALE GENOMIC DNA]</scope>
    <source>
        <strain evidence="2 3">cv. Zhongwan 6</strain>
    </source>
</reference>
<name>A0A9D4W089_PEA</name>